<evidence type="ECO:0000256" key="4">
    <source>
        <dbReference type="ARBA" id="ARBA00022827"/>
    </source>
</evidence>
<evidence type="ECO:0000256" key="5">
    <source>
        <dbReference type="ARBA" id="ARBA00022946"/>
    </source>
</evidence>
<proteinExistence type="inferred from homology"/>
<dbReference type="AlphaFoldDB" id="A0A1F6YML1"/>
<dbReference type="InterPro" id="IPR036188">
    <property type="entry name" value="FAD/NAD-bd_sf"/>
</dbReference>
<accession>A0A1F6YML1</accession>
<sequence>MLAPGAETNFYNIPGAEKYSLPLKSISDAVKIKNHCIVQMERASHTQNRNERKKMLRFVVVGGGPTGVELAAELEEFIKETFSSYYPPEIIADASIVLVQKDRELVPHFGPRVRQQSLRTLEKKGVTVMLGSTVKEVGVSYIVSDKNVKIFAETVIWVAGVKPAELKFDGKVAQSPDGRLIVNQYLQLENYRNIFALGDFASFAQKNRKNVFVPLPALAQVAEKQARAVAKNIQLAVAGKALRAFRYRHAGNLISLGQWMAVGEMLNFTFSGRLTWWVWRTIYLSKLISWRKKVRVAIDWTMNLFSPRDISEL</sequence>
<comment type="catalytic activity">
    <reaction evidence="8">
        <text>a quinone + NADH + H(+) = a quinol + NAD(+)</text>
        <dbReference type="Rhea" id="RHEA:46160"/>
        <dbReference type="ChEBI" id="CHEBI:15378"/>
        <dbReference type="ChEBI" id="CHEBI:24646"/>
        <dbReference type="ChEBI" id="CHEBI:57540"/>
        <dbReference type="ChEBI" id="CHEBI:57945"/>
        <dbReference type="ChEBI" id="CHEBI:132124"/>
        <dbReference type="EC" id="1.6.5.9"/>
    </reaction>
</comment>
<evidence type="ECO:0000313" key="12">
    <source>
        <dbReference type="Proteomes" id="UP000178138"/>
    </source>
</evidence>
<dbReference type="Gene3D" id="3.50.50.100">
    <property type="match status" value="1"/>
</dbReference>
<evidence type="ECO:0000256" key="2">
    <source>
        <dbReference type="ARBA" id="ARBA00012637"/>
    </source>
</evidence>
<dbReference type="InterPro" id="IPR054585">
    <property type="entry name" value="NDH2-like_C"/>
</dbReference>
<dbReference type="Pfam" id="PF07992">
    <property type="entry name" value="Pyr_redox_2"/>
    <property type="match status" value="1"/>
</dbReference>
<keyword evidence="3" id="KW-0285">Flavoprotein</keyword>
<evidence type="ECO:0000256" key="7">
    <source>
        <dbReference type="ARBA" id="ARBA00023027"/>
    </source>
</evidence>
<keyword evidence="4" id="KW-0274">FAD</keyword>
<evidence type="ECO:0000259" key="10">
    <source>
        <dbReference type="Pfam" id="PF22366"/>
    </source>
</evidence>
<dbReference type="PANTHER" id="PTHR43706:SF47">
    <property type="entry name" value="EXTERNAL NADH-UBIQUINONE OXIDOREDUCTASE 1, MITOCHONDRIAL-RELATED"/>
    <property type="match status" value="1"/>
</dbReference>
<keyword evidence="5" id="KW-0809">Transit peptide</keyword>
<evidence type="ECO:0000256" key="8">
    <source>
        <dbReference type="ARBA" id="ARBA00047599"/>
    </source>
</evidence>
<dbReference type="InterPro" id="IPR023753">
    <property type="entry name" value="FAD/NAD-binding_dom"/>
</dbReference>
<feature type="domain" description="FAD/NAD(P)-binding" evidence="9">
    <location>
        <begin position="2"/>
        <end position="226"/>
    </location>
</feature>
<dbReference type="PANTHER" id="PTHR43706">
    <property type="entry name" value="NADH DEHYDROGENASE"/>
    <property type="match status" value="1"/>
</dbReference>
<evidence type="ECO:0000256" key="1">
    <source>
        <dbReference type="ARBA" id="ARBA00005272"/>
    </source>
</evidence>
<dbReference type="EMBL" id="MFVZ01000012">
    <property type="protein sequence ID" value="OGJ07550.1"/>
    <property type="molecule type" value="Genomic_DNA"/>
</dbReference>
<reference evidence="11 12" key="1">
    <citation type="journal article" date="2016" name="Nat. Commun.">
        <title>Thousands of microbial genomes shed light on interconnected biogeochemical processes in an aquifer system.</title>
        <authorList>
            <person name="Anantharaman K."/>
            <person name="Brown C.T."/>
            <person name="Hug L.A."/>
            <person name="Sharon I."/>
            <person name="Castelle C.J."/>
            <person name="Probst A.J."/>
            <person name="Thomas B.C."/>
            <person name="Singh A."/>
            <person name="Wilkins M.J."/>
            <person name="Karaoz U."/>
            <person name="Brodie E.L."/>
            <person name="Williams K.H."/>
            <person name="Hubbard S.S."/>
            <person name="Banfield J.F."/>
        </authorList>
    </citation>
    <scope>NUCLEOTIDE SEQUENCE [LARGE SCALE GENOMIC DNA]</scope>
</reference>
<organism evidence="11 12">
    <name type="scientific">Candidatus Nomurabacteria bacterium RIFOXYA2_FULL_42_12</name>
    <dbReference type="NCBI Taxonomy" id="1801801"/>
    <lineage>
        <taxon>Bacteria</taxon>
        <taxon>Candidatus Nomuraibacteriota</taxon>
    </lineage>
</organism>
<comment type="similarity">
    <text evidence="1">Belongs to the NADH dehydrogenase family.</text>
</comment>
<evidence type="ECO:0000313" key="11">
    <source>
        <dbReference type="EMBL" id="OGJ07550.1"/>
    </source>
</evidence>
<comment type="caution">
    <text evidence="11">The sequence shown here is derived from an EMBL/GenBank/DDBJ whole genome shotgun (WGS) entry which is preliminary data.</text>
</comment>
<feature type="domain" description="External alternative NADH-ubiquinone oxidoreductase-like C-terminal" evidence="10">
    <location>
        <begin position="249"/>
        <end position="309"/>
    </location>
</feature>
<dbReference type="InterPro" id="IPR045024">
    <property type="entry name" value="NDH-2"/>
</dbReference>
<dbReference type="GO" id="GO:0050136">
    <property type="term" value="F:NADH dehydrogenase (quinone) (non-electrogenic) activity"/>
    <property type="evidence" value="ECO:0007669"/>
    <property type="project" value="UniProtKB-EC"/>
</dbReference>
<keyword evidence="7" id="KW-0520">NAD</keyword>
<dbReference type="EC" id="1.6.5.9" evidence="2"/>
<protein>
    <recommendedName>
        <fullName evidence="2">NADH:ubiquinone reductase (non-electrogenic)</fullName>
        <ecNumber evidence="2">1.6.5.9</ecNumber>
    </recommendedName>
</protein>
<evidence type="ECO:0000256" key="6">
    <source>
        <dbReference type="ARBA" id="ARBA00023002"/>
    </source>
</evidence>
<dbReference type="Pfam" id="PF22366">
    <property type="entry name" value="NDH2_C"/>
    <property type="match status" value="1"/>
</dbReference>
<evidence type="ECO:0000256" key="3">
    <source>
        <dbReference type="ARBA" id="ARBA00022630"/>
    </source>
</evidence>
<keyword evidence="6" id="KW-0560">Oxidoreductase</keyword>
<dbReference type="SUPFAM" id="SSF51905">
    <property type="entry name" value="FAD/NAD(P)-binding domain"/>
    <property type="match status" value="2"/>
</dbReference>
<name>A0A1F6YML1_9BACT</name>
<gene>
    <name evidence="11" type="ORF">A2225_02560</name>
</gene>
<dbReference type="Proteomes" id="UP000178138">
    <property type="component" value="Unassembled WGS sequence"/>
</dbReference>
<evidence type="ECO:0000259" key="9">
    <source>
        <dbReference type="Pfam" id="PF07992"/>
    </source>
</evidence>